<evidence type="ECO:0000256" key="3">
    <source>
        <dbReference type="ARBA" id="ARBA00038502"/>
    </source>
</evidence>
<organism evidence="5 6">
    <name type="scientific">Notoacmeibacter ruber</name>
    <dbReference type="NCBI Taxonomy" id="2670375"/>
    <lineage>
        <taxon>Bacteria</taxon>
        <taxon>Pseudomonadati</taxon>
        <taxon>Pseudomonadota</taxon>
        <taxon>Alphaproteobacteria</taxon>
        <taxon>Hyphomicrobiales</taxon>
        <taxon>Notoacmeibacteraceae</taxon>
        <taxon>Notoacmeibacter</taxon>
    </lineage>
</organism>
<keyword evidence="1 5" id="KW-0808">Transferase</keyword>
<proteinExistence type="inferred from homology"/>
<evidence type="ECO:0000259" key="4">
    <source>
        <dbReference type="PROSITE" id="PS51186"/>
    </source>
</evidence>
<dbReference type="Proteomes" id="UP000281094">
    <property type="component" value="Unassembled WGS sequence"/>
</dbReference>
<reference evidence="5 6" key="1">
    <citation type="submission" date="2018-10" db="EMBL/GenBank/DDBJ databases">
        <title>Notoacmeibacter sp. M2BS9Y-3-1, whole genome shotgun sequence.</title>
        <authorList>
            <person name="Tuo L."/>
        </authorList>
    </citation>
    <scope>NUCLEOTIDE SEQUENCE [LARGE SCALE GENOMIC DNA]</scope>
    <source>
        <strain evidence="5 6">M2BS9Y-3-1</strain>
    </source>
</reference>
<dbReference type="GO" id="GO:0005737">
    <property type="term" value="C:cytoplasm"/>
    <property type="evidence" value="ECO:0007669"/>
    <property type="project" value="TreeGrafter"/>
</dbReference>
<dbReference type="InterPro" id="IPR000182">
    <property type="entry name" value="GNAT_dom"/>
</dbReference>
<dbReference type="PANTHER" id="PTHR43792:SF8">
    <property type="entry name" value="[RIBOSOMAL PROTEIN US5]-ALANINE N-ACETYLTRANSFERASE"/>
    <property type="match status" value="1"/>
</dbReference>
<accession>A0A3L7JAS5</accession>
<dbReference type="EMBL" id="RCWN01000001">
    <property type="protein sequence ID" value="RLQ87465.1"/>
    <property type="molecule type" value="Genomic_DNA"/>
</dbReference>
<gene>
    <name evidence="5" type="ORF">D8780_03825</name>
</gene>
<dbReference type="SUPFAM" id="SSF55729">
    <property type="entry name" value="Acyl-CoA N-acyltransferases (Nat)"/>
    <property type="match status" value="1"/>
</dbReference>
<dbReference type="PANTHER" id="PTHR43792">
    <property type="entry name" value="GNAT FAMILY, PUTATIVE (AFU_ORTHOLOGUE AFUA_3G00765)-RELATED-RELATED"/>
    <property type="match status" value="1"/>
</dbReference>
<dbReference type="Gene3D" id="3.40.630.30">
    <property type="match status" value="1"/>
</dbReference>
<evidence type="ECO:0000256" key="1">
    <source>
        <dbReference type="ARBA" id="ARBA00022679"/>
    </source>
</evidence>
<dbReference type="InterPro" id="IPR051531">
    <property type="entry name" value="N-acetyltransferase"/>
</dbReference>
<protein>
    <submittedName>
        <fullName evidence="5">N-acetyltransferase</fullName>
    </submittedName>
</protein>
<dbReference type="InterPro" id="IPR016181">
    <property type="entry name" value="Acyl_CoA_acyltransferase"/>
</dbReference>
<dbReference type="AlphaFoldDB" id="A0A3L7JAS5"/>
<evidence type="ECO:0000313" key="5">
    <source>
        <dbReference type="EMBL" id="RLQ87465.1"/>
    </source>
</evidence>
<dbReference type="PROSITE" id="PS51186">
    <property type="entry name" value="GNAT"/>
    <property type="match status" value="1"/>
</dbReference>
<comment type="caution">
    <text evidence="5">The sequence shown here is derived from an EMBL/GenBank/DDBJ whole genome shotgun (WGS) entry which is preliminary data.</text>
</comment>
<dbReference type="GO" id="GO:0008999">
    <property type="term" value="F:protein-N-terminal-alanine acetyltransferase activity"/>
    <property type="evidence" value="ECO:0007669"/>
    <property type="project" value="TreeGrafter"/>
</dbReference>
<keyword evidence="6" id="KW-1185">Reference proteome</keyword>
<feature type="domain" description="N-acetyltransferase" evidence="4">
    <location>
        <begin position="8"/>
        <end position="172"/>
    </location>
</feature>
<name>A0A3L7JAS5_9HYPH</name>
<evidence type="ECO:0000256" key="2">
    <source>
        <dbReference type="ARBA" id="ARBA00023315"/>
    </source>
</evidence>
<comment type="similarity">
    <text evidence="3">Belongs to the acetyltransferase family. RimJ subfamily.</text>
</comment>
<evidence type="ECO:0000313" key="6">
    <source>
        <dbReference type="Proteomes" id="UP000281094"/>
    </source>
</evidence>
<sequence length="190" mass="21966">MRLRGRNVILRLPRRSDFDEWSELRTRSRAFLEPWEPVWPNPPISRREFAKTVRRQGQDARRKTGFSFFILSAHDELMGGITLSNVRYGVCQNGEIGYWMGEPFAGKGHMHDAIDTLCDFAFRDLNLHRVQAACIPGNERSERLLKKAGFEREGLLRSYLFIGGVWRDHHLYARLCGDDERSRASKGSGL</sequence>
<dbReference type="Pfam" id="PF13302">
    <property type="entry name" value="Acetyltransf_3"/>
    <property type="match status" value="1"/>
</dbReference>
<keyword evidence="2" id="KW-0012">Acyltransferase</keyword>